<dbReference type="PROSITE" id="PS00599">
    <property type="entry name" value="AA_TRANSFER_CLASS_2"/>
    <property type="match status" value="1"/>
</dbReference>
<dbReference type="GO" id="GO:0000105">
    <property type="term" value="P:L-histidine biosynthetic process"/>
    <property type="evidence" value="ECO:0007669"/>
    <property type="project" value="UniProtKB-UniRule"/>
</dbReference>
<keyword evidence="7 9" id="KW-0368">Histidine biosynthesis</keyword>
<dbReference type="InterPro" id="IPR001917">
    <property type="entry name" value="Aminotrans_II_pyridoxalP_BS"/>
</dbReference>
<dbReference type="PANTHER" id="PTHR43643">
    <property type="entry name" value="HISTIDINOL-PHOSPHATE AMINOTRANSFERASE 2"/>
    <property type="match status" value="1"/>
</dbReference>
<sequence>MNGKRILKEMTPYKQGKQMHEVKKEFGLERIVKLASNENPFGYSKKINEYFDAQLPSFDIYPDGYTSELRTAVANKLNINEDQLVFGSGTDEIVQMVGRAFLYPGVNTVMPTPTFPQYKHNAIIEGATVKEIPTINGYHDLDGMLYAIDEDTNVVWLCSPNNPTGSIIAHDDFDTFMEKCPKHVLVVLDEAYYEYVQNNMKSNISVRLSSYKNLLILRTFSKAYGLAGLRIGYGVANKELIANLDVVRGPFNTSSMAQKAALIALDDDEFLLDSTSRNSSIKHSFQQFLDSIGWHYYDSQTNFLLISTPINGDEVFQYLLENGFIVRSGEGLGCPNTIRVTIGNEDDMKQLQDIVYQLHLDINKERES</sequence>
<feature type="domain" description="Aminotransferase class I/classII large" evidence="10">
    <location>
        <begin position="31"/>
        <end position="351"/>
    </location>
</feature>
<evidence type="ECO:0000256" key="4">
    <source>
        <dbReference type="ARBA" id="ARBA00022576"/>
    </source>
</evidence>
<evidence type="ECO:0000256" key="1">
    <source>
        <dbReference type="ARBA" id="ARBA00001933"/>
    </source>
</evidence>
<evidence type="ECO:0000256" key="8">
    <source>
        <dbReference type="ARBA" id="ARBA00047481"/>
    </source>
</evidence>
<evidence type="ECO:0000256" key="2">
    <source>
        <dbReference type="ARBA" id="ARBA00005011"/>
    </source>
</evidence>
<keyword evidence="5 9" id="KW-0808">Transferase</keyword>
<evidence type="ECO:0000256" key="5">
    <source>
        <dbReference type="ARBA" id="ARBA00022679"/>
    </source>
</evidence>
<dbReference type="Gene3D" id="3.40.640.10">
    <property type="entry name" value="Type I PLP-dependent aspartate aminotransferase-like (Major domain)"/>
    <property type="match status" value="1"/>
</dbReference>
<organism evidence="11 12">
    <name type="scientific">Virgibacillus salinus</name>
    <dbReference type="NCBI Taxonomy" id="553311"/>
    <lineage>
        <taxon>Bacteria</taxon>
        <taxon>Bacillati</taxon>
        <taxon>Bacillota</taxon>
        <taxon>Bacilli</taxon>
        <taxon>Bacillales</taxon>
        <taxon>Bacillaceae</taxon>
        <taxon>Virgibacillus</taxon>
    </lineage>
</organism>
<dbReference type="NCBIfam" id="TIGR01141">
    <property type="entry name" value="hisC"/>
    <property type="match status" value="1"/>
</dbReference>
<gene>
    <name evidence="9" type="primary">hisC</name>
    <name evidence="11" type="ORF">SAMN05216231_1876</name>
</gene>
<dbReference type="PANTHER" id="PTHR43643:SF3">
    <property type="entry name" value="HISTIDINOL-PHOSPHATE AMINOTRANSFERASE"/>
    <property type="match status" value="1"/>
</dbReference>
<dbReference type="HAMAP" id="MF_01023">
    <property type="entry name" value="HisC_aminotrans_2"/>
    <property type="match status" value="1"/>
</dbReference>
<dbReference type="CDD" id="cd00609">
    <property type="entry name" value="AAT_like"/>
    <property type="match status" value="1"/>
</dbReference>
<feature type="modified residue" description="N6-(pyridoxal phosphate)lysine" evidence="9">
    <location>
        <position position="222"/>
    </location>
</feature>
<evidence type="ECO:0000256" key="3">
    <source>
        <dbReference type="ARBA" id="ARBA00011738"/>
    </source>
</evidence>
<keyword evidence="6 9" id="KW-0663">Pyridoxal phosphate</keyword>
<dbReference type="InterPro" id="IPR004839">
    <property type="entry name" value="Aminotransferase_I/II_large"/>
</dbReference>
<dbReference type="InterPro" id="IPR050106">
    <property type="entry name" value="HistidinolP_aminotransfase"/>
</dbReference>
<dbReference type="Proteomes" id="UP000199444">
    <property type="component" value="Unassembled WGS sequence"/>
</dbReference>
<dbReference type="InterPro" id="IPR015421">
    <property type="entry name" value="PyrdxlP-dep_Trfase_major"/>
</dbReference>
<keyword evidence="4 9" id="KW-0032">Aminotransferase</keyword>
<dbReference type="AlphaFoldDB" id="A0A1H1BRN3"/>
<name>A0A1H1BRN3_9BACI</name>
<evidence type="ECO:0000256" key="6">
    <source>
        <dbReference type="ARBA" id="ARBA00022898"/>
    </source>
</evidence>
<dbReference type="EC" id="2.6.1.9" evidence="9"/>
<keyword evidence="12" id="KW-1185">Reference proteome</keyword>
<evidence type="ECO:0000259" key="10">
    <source>
        <dbReference type="Pfam" id="PF00155"/>
    </source>
</evidence>
<comment type="cofactor">
    <cofactor evidence="1 9">
        <name>pyridoxal 5'-phosphate</name>
        <dbReference type="ChEBI" id="CHEBI:597326"/>
    </cofactor>
</comment>
<evidence type="ECO:0000256" key="9">
    <source>
        <dbReference type="HAMAP-Rule" id="MF_01023"/>
    </source>
</evidence>
<protein>
    <recommendedName>
        <fullName evidence="9">Histidinol-phosphate aminotransferase</fullName>
        <ecNumber evidence="9">2.6.1.9</ecNumber>
    </recommendedName>
    <alternativeName>
        <fullName evidence="9">Imidazole acetol-phosphate transaminase</fullName>
    </alternativeName>
</protein>
<evidence type="ECO:0000313" key="12">
    <source>
        <dbReference type="Proteomes" id="UP000199444"/>
    </source>
</evidence>
<accession>A0A1H1BRN3</accession>
<dbReference type="RefSeq" id="WP_092492712.1">
    <property type="nucleotide sequence ID" value="NZ_FNKD01000002.1"/>
</dbReference>
<dbReference type="EMBL" id="FNKD01000002">
    <property type="protein sequence ID" value="SDQ54568.1"/>
    <property type="molecule type" value="Genomic_DNA"/>
</dbReference>
<dbReference type="UniPathway" id="UPA00031">
    <property type="reaction ID" value="UER00012"/>
</dbReference>
<dbReference type="Pfam" id="PF00155">
    <property type="entry name" value="Aminotran_1_2"/>
    <property type="match status" value="1"/>
</dbReference>
<comment type="catalytic activity">
    <reaction evidence="8 9">
        <text>L-histidinol phosphate + 2-oxoglutarate = 3-(imidazol-4-yl)-2-oxopropyl phosphate + L-glutamate</text>
        <dbReference type="Rhea" id="RHEA:23744"/>
        <dbReference type="ChEBI" id="CHEBI:16810"/>
        <dbReference type="ChEBI" id="CHEBI:29985"/>
        <dbReference type="ChEBI" id="CHEBI:57766"/>
        <dbReference type="ChEBI" id="CHEBI:57980"/>
        <dbReference type="EC" id="2.6.1.9"/>
    </reaction>
</comment>
<dbReference type="STRING" id="553311.SAMN05216231_1876"/>
<comment type="subunit">
    <text evidence="3 9">Homodimer.</text>
</comment>
<keyword evidence="9" id="KW-0028">Amino-acid biosynthesis</keyword>
<evidence type="ECO:0000256" key="7">
    <source>
        <dbReference type="ARBA" id="ARBA00023102"/>
    </source>
</evidence>
<dbReference type="GO" id="GO:0030170">
    <property type="term" value="F:pyridoxal phosphate binding"/>
    <property type="evidence" value="ECO:0007669"/>
    <property type="project" value="InterPro"/>
</dbReference>
<reference evidence="11 12" key="1">
    <citation type="submission" date="2016-10" db="EMBL/GenBank/DDBJ databases">
        <authorList>
            <person name="de Groot N.N."/>
        </authorList>
    </citation>
    <scope>NUCLEOTIDE SEQUENCE [LARGE SCALE GENOMIC DNA]</scope>
    <source>
        <strain evidence="11 12">CGMCC 1.10449</strain>
    </source>
</reference>
<comment type="similarity">
    <text evidence="9">Belongs to the class-II pyridoxal-phosphate-dependent aminotransferase family. Histidinol-phosphate aminotransferase subfamily.</text>
</comment>
<dbReference type="InterPro" id="IPR015422">
    <property type="entry name" value="PyrdxlP-dep_Trfase_small"/>
</dbReference>
<dbReference type="GO" id="GO:0004400">
    <property type="term" value="F:histidinol-phosphate transaminase activity"/>
    <property type="evidence" value="ECO:0007669"/>
    <property type="project" value="UniProtKB-UniRule"/>
</dbReference>
<evidence type="ECO:0000313" key="11">
    <source>
        <dbReference type="EMBL" id="SDQ54568.1"/>
    </source>
</evidence>
<dbReference type="InterPro" id="IPR005861">
    <property type="entry name" value="HisP_aminotrans"/>
</dbReference>
<dbReference type="Gene3D" id="3.90.1150.10">
    <property type="entry name" value="Aspartate Aminotransferase, domain 1"/>
    <property type="match status" value="1"/>
</dbReference>
<dbReference type="InterPro" id="IPR015424">
    <property type="entry name" value="PyrdxlP-dep_Trfase"/>
</dbReference>
<proteinExistence type="inferred from homology"/>
<comment type="pathway">
    <text evidence="2 9">Amino-acid biosynthesis; L-histidine biosynthesis; L-histidine from 5-phospho-alpha-D-ribose 1-diphosphate: step 7/9.</text>
</comment>
<dbReference type="SUPFAM" id="SSF53383">
    <property type="entry name" value="PLP-dependent transferases"/>
    <property type="match status" value="1"/>
</dbReference>